<reference evidence="4" key="1">
    <citation type="journal article" date="2023" name="G3 (Bethesda)">
        <title>A reference genome for the long-term kleptoplast-retaining sea slug Elysia crispata morphotype clarki.</title>
        <authorList>
            <person name="Eastman K.E."/>
            <person name="Pendleton A.L."/>
            <person name="Shaikh M.A."/>
            <person name="Suttiyut T."/>
            <person name="Ogas R."/>
            <person name="Tomko P."/>
            <person name="Gavelis G."/>
            <person name="Widhalm J.R."/>
            <person name="Wisecaver J.H."/>
        </authorList>
    </citation>
    <scope>NUCLEOTIDE SEQUENCE</scope>
    <source>
        <strain evidence="4">ECLA1</strain>
    </source>
</reference>
<evidence type="ECO:0000313" key="4">
    <source>
        <dbReference type="EMBL" id="KAK3778987.1"/>
    </source>
</evidence>
<dbReference type="InterPro" id="IPR002181">
    <property type="entry name" value="Fibrinogen_a/b/g_C_dom"/>
</dbReference>
<gene>
    <name evidence="4" type="ORF">RRG08_034247</name>
</gene>
<proteinExistence type="predicted"/>
<sequence length="478" mass="53347">MDFTLGITKYRAVLLVAQMMLTPTLTVSAHTRVLELTMDSDLLALGTHDPSGQLHCRANGNSYTIERVSMTQVKANGESTELLAITLGEPETNYSSSGVLGIGTLKDNMANINLDVLESSVCDSSYFICGVAFKTESGESQKAFTSTGHGLTPNFYPGLSVSKHPVDIPAGSQASELRLLKEQLQKIEAQSESLSDRLDRRMSLVYDTIRSIDTSSRVSRLEDKLLPFLLSQASDDSNTNIMQTLTSLRAKLEEVNASVTTLQEFELQDKQPEICVRGMGDDVTKRYPPYAIMNLDMLQRQILCETQMNGGGWIVIQRRAKGDVDFYRDWTSYRDGFGSPTGDFWIGNEAIHQLTDSAAFELRVDIRFKGQDLFAEYGHFRIEDETSKYRLQVSQYTGTAGDAMAYSNNHYFSTFEADSDVHGSNCAVDFHGAWWYKSCANANLNGRWGAPANEGNYWVWKATKDPVSFSEMKIRRVK</sequence>
<dbReference type="GO" id="GO:0007160">
    <property type="term" value="P:cell-matrix adhesion"/>
    <property type="evidence" value="ECO:0007669"/>
    <property type="project" value="TreeGrafter"/>
</dbReference>
<dbReference type="InterPro" id="IPR050373">
    <property type="entry name" value="Fibrinogen_C-term_domain"/>
</dbReference>
<dbReference type="InterPro" id="IPR036056">
    <property type="entry name" value="Fibrinogen-like_C"/>
</dbReference>
<dbReference type="SUPFAM" id="SSF56496">
    <property type="entry name" value="Fibrinogen C-terminal domain-like"/>
    <property type="match status" value="1"/>
</dbReference>
<dbReference type="GO" id="GO:1990138">
    <property type="term" value="P:neuron projection extension"/>
    <property type="evidence" value="ECO:0007669"/>
    <property type="project" value="TreeGrafter"/>
</dbReference>
<dbReference type="InterPro" id="IPR020837">
    <property type="entry name" value="Fibrinogen_CS"/>
</dbReference>
<dbReference type="GO" id="GO:0005178">
    <property type="term" value="F:integrin binding"/>
    <property type="evidence" value="ECO:0007669"/>
    <property type="project" value="TreeGrafter"/>
</dbReference>
<name>A0AAE1A127_9GAST</name>
<accession>A0AAE1A127</accession>
<protein>
    <recommendedName>
        <fullName evidence="3">Fibrinogen C-terminal domain-containing protein</fullName>
    </recommendedName>
</protein>
<feature type="domain" description="Fibrinogen C-terminal" evidence="3">
    <location>
        <begin position="266"/>
        <end position="478"/>
    </location>
</feature>
<dbReference type="SMART" id="SM00186">
    <property type="entry name" value="FBG"/>
    <property type="match status" value="1"/>
</dbReference>
<dbReference type="PANTHER" id="PTHR19143:SF348">
    <property type="entry name" value="TENASCIN-N"/>
    <property type="match status" value="1"/>
</dbReference>
<dbReference type="AlphaFoldDB" id="A0AAE1A127"/>
<evidence type="ECO:0000259" key="3">
    <source>
        <dbReference type="PROSITE" id="PS51406"/>
    </source>
</evidence>
<evidence type="ECO:0000256" key="1">
    <source>
        <dbReference type="ARBA" id="ARBA00023157"/>
    </source>
</evidence>
<dbReference type="Gene3D" id="3.90.215.10">
    <property type="entry name" value="Gamma Fibrinogen, chain A, domain 1"/>
    <property type="match status" value="1"/>
</dbReference>
<comment type="caution">
    <text evidence="4">The sequence shown here is derived from an EMBL/GenBank/DDBJ whole genome shotgun (WGS) entry which is preliminary data.</text>
</comment>
<keyword evidence="5" id="KW-1185">Reference proteome</keyword>
<dbReference type="PROSITE" id="PS00514">
    <property type="entry name" value="FIBRINOGEN_C_1"/>
    <property type="match status" value="1"/>
</dbReference>
<dbReference type="InterPro" id="IPR014716">
    <property type="entry name" value="Fibrinogen_a/b/g_C_1"/>
</dbReference>
<keyword evidence="1" id="KW-1015">Disulfide bond</keyword>
<dbReference type="Pfam" id="PF00147">
    <property type="entry name" value="Fibrinogen_C"/>
    <property type="match status" value="1"/>
</dbReference>
<evidence type="ECO:0000256" key="2">
    <source>
        <dbReference type="SAM" id="Coils"/>
    </source>
</evidence>
<dbReference type="Proteomes" id="UP001283361">
    <property type="component" value="Unassembled WGS sequence"/>
</dbReference>
<evidence type="ECO:0000313" key="5">
    <source>
        <dbReference type="Proteomes" id="UP001283361"/>
    </source>
</evidence>
<dbReference type="EMBL" id="JAWDGP010002890">
    <property type="protein sequence ID" value="KAK3778987.1"/>
    <property type="molecule type" value="Genomic_DNA"/>
</dbReference>
<dbReference type="GO" id="GO:0005615">
    <property type="term" value="C:extracellular space"/>
    <property type="evidence" value="ECO:0007669"/>
    <property type="project" value="TreeGrafter"/>
</dbReference>
<dbReference type="PANTHER" id="PTHR19143">
    <property type="entry name" value="FIBRINOGEN/TENASCIN/ANGIOPOEITIN"/>
    <property type="match status" value="1"/>
</dbReference>
<feature type="coiled-coil region" evidence="2">
    <location>
        <begin position="170"/>
        <end position="197"/>
    </location>
</feature>
<dbReference type="CDD" id="cd00087">
    <property type="entry name" value="FReD"/>
    <property type="match status" value="1"/>
</dbReference>
<organism evidence="4 5">
    <name type="scientific">Elysia crispata</name>
    <name type="common">lettuce slug</name>
    <dbReference type="NCBI Taxonomy" id="231223"/>
    <lineage>
        <taxon>Eukaryota</taxon>
        <taxon>Metazoa</taxon>
        <taxon>Spiralia</taxon>
        <taxon>Lophotrochozoa</taxon>
        <taxon>Mollusca</taxon>
        <taxon>Gastropoda</taxon>
        <taxon>Heterobranchia</taxon>
        <taxon>Euthyneura</taxon>
        <taxon>Panpulmonata</taxon>
        <taxon>Sacoglossa</taxon>
        <taxon>Placobranchoidea</taxon>
        <taxon>Plakobranchidae</taxon>
        <taxon>Elysia</taxon>
    </lineage>
</organism>
<keyword evidence="2" id="KW-0175">Coiled coil</keyword>
<dbReference type="PROSITE" id="PS51406">
    <property type="entry name" value="FIBRINOGEN_C_2"/>
    <property type="match status" value="1"/>
</dbReference>